<evidence type="ECO:0000259" key="2">
    <source>
        <dbReference type="Pfam" id="PF01571"/>
    </source>
</evidence>
<keyword evidence="3" id="KW-0808">Transferase</keyword>
<dbReference type="PANTHER" id="PTHR43757">
    <property type="entry name" value="AMINOMETHYLTRANSFERASE"/>
    <property type="match status" value="1"/>
</dbReference>
<feature type="region of interest" description="Disordered" evidence="1">
    <location>
        <begin position="384"/>
        <end position="414"/>
    </location>
</feature>
<sequence>MVWTLVNPEDLAAATRVLALRRTDPGGLFSLTAERFGPVTAWCALGDNVIGAANWNRLTFAEQYQAVSERAGAFIASGMLYLRISGSGAGTMLDRLAPRTVSDMSIGTARFVLFTTPAGTIDEEAVVLRTAPDTFLLSCGGGKRPGWLESAARLHPGVAVEEGTHGSFNIKGPGRLDAVLRIVNKLDAEAVANLAPFEHCEIRSPEGDPVRIVKTIIGHEVWARPEILRRMWQRVLDDYPRTVPCGWDLLNTYRMECTDIAFALYPVDLHAGITLREANYRWMVKAGEKHDYVGRSSRLSDAGPRLRLRGLEADLAVPAPAVGEEITDKFGVFQGHVTSAAHSPQLGRPLAFGHLHPELGPGSSVVIDGTAWTVRSLPILSCPSRRHRQAPAPTADLSPPLPHDRDPQRLLEPH</sequence>
<evidence type="ECO:0000256" key="1">
    <source>
        <dbReference type="SAM" id="MobiDB-lite"/>
    </source>
</evidence>
<dbReference type="InterPro" id="IPR027266">
    <property type="entry name" value="TrmE/GcvT-like"/>
</dbReference>
<feature type="domain" description="GCVT N-terminal" evidence="2">
    <location>
        <begin position="60"/>
        <end position="286"/>
    </location>
</feature>
<reference evidence="4" key="1">
    <citation type="journal article" date="2019" name="Int. J. Syst. Evol. Microbiol.">
        <title>The Global Catalogue of Microorganisms (GCM) 10K type strain sequencing project: providing services to taxonomists for standard genome sequencing and annotation.</title>
        <authorList>
            <consortium name="The Broad Institute Genomics Platform"/>
            <consortium name="The Broad Institute Genome Sequencing Center for Infectious Disease"/>
            <person name="Wu L."/>
            <person name="Ma J."/>
        </authorList>
    </citation>
    <scope>NUCLEOTIDE SEQUENCE [LARGE SCALE GENOMIC DNA]</scope>
    <source>
        <strain evidence="4">CGMCC 4.7638</strain>
    </source>
</reference>
<dbReference type="Proteomes" id="UP001597542">
    <property type="component" value="Unassembled WGS sequence"/>
</dbReference>
<gene>
    <name evidence="3" type="ORF">ACFSUT_05265</name>
</gene>
<dbReference type="Pfam" id="PF01571">
    <property type="entry name" value="GCV_T"/>
    <property type="match status" value="1"/>
</dbReference>
<comment type="caution">
    <text evidence="3">The sequence shown here is derived from an EMBL/GenBank/DDBJ whole genome shotgun (WGS) entry which is preliminary data.</text>
</comment>
<dbReference type="InterPro" id="IPR029043">
    <property type="entry name" value="GcvT/YgfZ_C"/>
</dbReference>
<dbReference type="EMBL" id="JBHUKQ010000004">
    <property type="protein sequence ID" value="MFD2479671.1"/>
    <property type="molecule type" value="Genomic_DNA"/>
</dbReference>
<dbReference type="RefSeq" id="WP_344277878.1">
    <property type="nucleotide sequence ID" value="NZ_BAAAHV010000013.1"/>
</dbReference>
<protein>
    <submittedName>
        <fullName evidence="3">Aminomethyl transferase family protein</fullName>
    </submittedName>
</protein>
<name>A0ABW5HRX6_9PSEU</name>
<dbReference type="InterPro" id="IPR028896">
    <property type="entry name" value="GcvT/YgfZ/DmdA"/>
</dbReference>
<dbReference type="Gene3D" id="3.30.1360.120">
    <property type="entry name" value="Probable tRNA modification gtpase trme, domain 1"/>
    <property type="match status" value="1"/>
</dbReference>
<keyword evidence="4" id="KW-1185">Reference proteome</keyword>
<accession>A0ABW5HRX6</accession>
<evidence type="ECO:0000313" key="4">
    <source>
        <dbReference type="Proteomes" id="UP001597542"/>
    </source>
</evidence>
<dbReference type="PANTHER" id="PTHR43757:SF2">
    <property type="entry name" value="AMINOMETHYLTRANSFERASE, MITOCHONDRIAL"/>
    <property type="match status" value="1"/>
</dbReference>
<dbReference type="InterPro" id="IPR006222">
    <property type="entry name" value="GCVT_N"/>
</dbReference>
<organism evidence="3 4">
    <name type="scientific">Amycolatopsis albidoflavus</name>
    <dbReference type="NCBI Taxonomy" id="102226"/>
    <lineage>
        <taxon>Bacteria</taxon>
        <taxon>Bacillati</taxon>
        <taxon>Actinomycetota</taxon>
        <taxon>Actinomycetes</taxon>
        <taxon>Pseudonocardiales</taxon>
        <taxon>Pseudonocardiaceae</taxon>
        <taxon>Amycolatopsis</taxon>
    </lineage>
</organism>
<proteinExistence type="predicted"/>
<feature type="compositionally biased region" description="Basic and acidic residues" evidence="1">
    <location>
        <begin position="402"/>
        <end position="414"/>
    </location>
</feature>
<dbReference type="GO" id="GO:0016740">
    <property type="term" value="F:transferase activity"/>
    <property type="evidence" value="ECO:0007669"/>
    <property type="project" value="UniProtKB-KW"/>
</dbReference>
<evidence type="ECO:0000313" key="3">
    <source>
        <dbReference type="EMBL" id="MFD2479671.1"/>
    </source>
</evidence>
<dbReference type="SUPFAM" id="SSF103025">
    <property type="entry name" value="Folate-binding domain"/>
    <property type="match status" value="1"/>
</dbReference>
<dbReference type="SUPFAM" id="SSF101790">
    <property type="entry name" value="Aminomethyltransferase beta-barrel domain"/>
    <property type="match status" value="1"/>
</dbReference>